<feature type="binding site" evidence="3">
    <location>
        <position position="79"/>
    </location>
    <ligand>
        <name>Zn(2+)</name>
        <dbReference type="ChEBI" id="CHEBI:29105"/>
        <note>catalytic</note>
    </ligand>
</feature>
<dbReference type="KEGG" id="cchv:BTM20_12130"/>
<evidence type="ECO:0000256" key="3">
    <source>
        <dbReference type="PIRSR" id="PIRSR006019-2"/>
    </source>
</evidence>
<evidence type="ECO:0000256" key="2">
    <source>
        <dbReference type="PIRSR" id="PIRSR006019-1"/>
    </source>
</evidence>
<dbReference type="PIRSF" id="PIRSF006019">
    <property type="entry name" value="dCMP_deaminase"/>
    <property type="match status" value="1"/>
</dbReference>
<dbReference type="RefSeq" id="WP_021876605.1">
    <property type="nucleotide sequence ID" value="NZ_CP018624.1"/>
</dbReference>
<dbReference type="InterPro" id="IPR016473">
    <property type="entry name" value="dCMP_deaminase"/>
</dbReference>
<gene>
    <name evidence="5" type="ORF">K4H94_09385</name>
</gene>
<accession>A0ABD4RIE0</accession>
<evidence type="ECO:0000313" key="5">
    <source>
        <dbReference type="EMBL" id="MBX7291227.1"/>
    </source>
</evidence>
<dbReference type="PROSITE" id="PS51747">
    <property type="entry name" value="CYT_DCMP_DEAMINASES_2"/>
    <property type="match status" value="1"/>
</dbReference>
<proteinExistence type="predicted"/>
<dbReference type="Proteomes" id="UP000775179">
    <property type="component" value="Unassembled WGS sequence"/>
</dbReference>
<comment type="caution">
    <text evidence="5">The sequence shown here is derived from an EMBL/GenBank/DDBJ whole genome shotgun (WGS) entry which is preliminary data.</text>
</comment>
<evidence type="ECO:0000313" key="6">
    <source>
        <dbReference type="Proteomes" id="UP000775179"/>
    </source>
</evidence>
<dbReference type="GO" id="GO:0016787">
    <property type="term" value="F:hydrolase activity"/>
    <property type="evidence" value="ECO:0007669"/>
    <property type="project" value="UniProtKB-KW"/>
</dbReference>
<organism evidence="5 6">
    <name type="scientific">Clostridium chauvoei</name>
    <dbReference type="NCBI Taxonomy" id="46867"/>
    <lineage>
        <taxon>Bacteria</taxon>
        <taxon>Bacillati</taxon>
        <taxon>Bacillota</taxon>
        <taxon>Clostridia</taxon>
        <taxon>Eubacteriales</taxon>
        <taxon>Clostridiaceae</taxon>
        <taxon>Clostridium</taxon>
    </lineage>
</organism>
<sequence>MDRRDKHNYYLDIAETVLERGTCLRRNYGSIIVKNDEIISSGYTGAPRGRKNCIDMKTCIREKLNVPRGTHYELCRSVHSEANAIISASRRDMIGATLYLVGRDANSREYVLNANSCSMCKRMIINAGIKEVVIRDSKNEYRTILVESWIEEDDSLAIKLEMGY</sequence>
<dbReference type="InterPro" id="IPR002125">
    <property type="entry name" value="CMP_dCMP_dom"/>
</dbReference>
<comment type="cofactor">
    <cofactor evidence="3">
        <name>Zn(2+)</name>
        <dbReference type="ChEBI" id="CHEBI:29105"/>
    </cofactor>
</comment>
<feature type="active site" description="Proton donor" evidence="2">
    <location>
        <position position="81"/>
    </location>
</feature>
<dbReference type="EMBL" id="JAIFTX010000019">
    <property type="protein sequence ID" value="MBX7291227.1"/>
    <property type="molecule type" value="Genomic_DNA"/>
</dbReference>
<evidence type="ECO:0000256" key="1">
    <source>
        <dbReference type="ARBA" id="ARBA00022801"/>
    </source>
</evidence>
<dbReference type="Gene3D" id="3.40.140.10">
    <property type="entry name" value="Cytidine Deaminase, domain 2"/>
    <property type="match status" value="1"/>
</dbReference>
<feature type="binding site" evidence="3">
    <location>
        <position position="117"/>
    </location>
    <ligand>
        <name>Zn(2+)</name>
        <dbReference type="ChEBI" id="CHEBI:29105"/>
        <note>catalytic</note>
    </ligand>
</feature>
<keyword evidence="3" id="KW-0479">Metal-binding</keyword>
<name>A0ABD4RIE0_9CLOT</name>
<dbReference type="Pfam" id="PF00383">
    <property type="entry name" value="dCMP_cyt_deam_1"/>
    <property type="match status" value="1"/>
</dbReference>
<keyword evidence="1" id="KW-0378">Hydrolase</keyword>
<protein>
    <submittedName>
        <fullName evidence="5">Cytidine deaminase</fullName>
    </submittedName>
</protein>
<dbReference type="SUPFAM" id="SSF53927">
    <property type="entry name" value="Cytidine deaminase-like"/>
    <property type="match status" value="1"/>
</dbReference>
<keyword evidence="3" id="KW-0862">Zinc</keyword>
<feature type="binding site" evidence="3">
    <location>
        <position position="120"/>
    </location>
    <ligand>
        <name>Zn(2+)</name>
        <dbReference type="ChEBI" id="CHEBI:29105"/>
        <note>catalytic</note>
    </ligand>
</feature>
<dbReference type="InterPro" id="IPR016193">
    <property type="entry name" value="Cytidine_deaminase-like"/>
</dbReference>
<dbReference type="PANTHER" id="PTHR11086">
    <property type="entry name" value="DEOXYCYTIDYLATE DEAMINASE-RELATED"/>
    <property type="match status" value="1"/>
</dbReference>
<dbReference type="InterPro" id="IPR015517">
    <property type="entry name" value="dCMP_deaminase-rel"/>
</dbReference>
<reference evidence="5 6" key="1">
    <citation type="submission" date="2021-08" db="EMBL/GenBank/DDBJ databases">
        <title>Genome sequence analysis of Clostridium chauvoei strains of European origin and evaluation of typing options for outbreak investigations.</title>
        <authorList>
            <person name="Abdel-Glil M."/>
            <person name="Thomas P."/>
            <person name="Seyboldt C."/>
        </authorList>
    </citation>
    <scope>NUCLEOTIDE SEQUENCE [LARGE SCALE GENOMIC DNA]</scope>
    <source>
        <strain evidence="5 6">S0260-09</strain>
    </source>
</reference>
<feature type="domain" description="CMP/dCMP-type deaminase" evidence="4">
    <location>
        <begin position="5"/>
        <end position="152"/>
    </location>
</feature>
<dbReference type="AlphaFoldDB" id="A0ABD4RIE0"/>
<dbReference type="PANTHER" id="PTHR11086:SF18">
    <property type="entry name" value="DEOXYCYTIDYLATE DEAMINASE"/>
    <property type="match status" value="1"/>
</dbReference>
<dbReference type="GeneID" id="66302624"/>
<evidence type="ECO:0000259" key="4">
    <source>
        <dbReference type="PROSITE" id="PS51747"/>
    </source>
</evidence>